<gene>
    <name evidence="1" type="ORF">METZ01_LOCUS306332</name>
</gene>
<accession>A0A382MYS6</accession>
<protein>
    <submittedName>
        <fullName evidence="1">Uncharacterized protein</fullName>
    </submittedName>
</protein>
<evidence type="ECO:0000313" key="1">
    <source>
        <dbReference type="EMBL" id="SVC53478.1"/>
    </source>
</evidence>
<dbReference type="AlphaFoldDB" id="A0A382MYS6"/>
<proteinExistence type="predicted"/>
<name>A0A382MYS6_9ZZZZ</name>
<dbReference type="EMBL" id="UINC01096523">
    <property type="protein sequence ID" value="SVC53478.1"/>
    <property type="molecule type" value="Genomic_DNA"/>
</dbReference>
<sequence>MENRIKLNDGSFRDPCNRVYELQEPNAKNIRLIRGLDKKSLDNYRKLSETDFYAAFVQKKMVVISEEITSDKINKDLIEKWDGFIEHNKISFISYPYEWTFSMLKDAALLHLDLLESS</sequence>
<feature type="non-terminal residue" evidence="1">
    <location>
        <position position="118"/>
    </location>
</feature>
<reference evidence="1" key="1">
    <citation type="submission" date="2018-05" db="EMBL/GenBank/DDBJ databases">
        <authorList>
            <person name="Lanie J.A."/>
            <person name="Ng W.-L."/>
            <person name="Kazmierczak K.M."/>
            <person name="Andrzejewski T.M."/>
            <person name="Davidsen T.M."/>
            <person name="Wayne K.J."/>
            <person name="Tettelin H."/>
            <person name="Glass J.I."/>
            <person name="Rusch D."/>
            <person name="Podicherti R."/>
            <person name="Tsui H.-C.T."/>
            <person name="Winkler M.E."/>
        </authorList>
    </citation>
    <scope>NUCLEOTIDE SEQUENCE</scope>
</reference>
<organism evidence="1">
    <name type="scientific">marine metagenome</name>
    <dbReference type="NCBI Taxonomy" id="408172"/>
    <lineage>
        <taxon>unclassified sequences</taxon>
        <taxon>metagenomes</taxon>
        <taxon>ecological metagenomes</taxon>
    </lineage>
</organism>